<dbReference type="AlphaFoldDB" id="A0A9P5N5T1"/>
<organism evidence="1 2">
    <name type="scientific">Russula ochroleuca</name>
    <dbReference type="NCBI Taxonomy" id="152965"/>
    <lineage>
        <taxon>Eukaryota</taxon>
        <taxon>Fungi</taxon>
        <taxon>Dikarya</taxon>
        <taxon>Basidiomycota</taxon>
        <taxon>Agaricomycotina</taxon>
        <taxon>Agaricomycetes</taxon>
        <taxon>Russulales</taxon>
        <taxon>Russulaceae</taxon>
        <taxon>Russula</taxon>
    </lineage>
</organism>
<dbReference type="OrthoDB" id="3255856at2759"/>
<keyword evidence="2" id="KW-1185">Reference proteome</keyword>
<dbReference type="Proteomes" id="UP000759537">
    <property type="component" value="Unassembled WGS sequence"/>
</dbReference>
<dbReference type="EMBL" id="WHVB01000001">
    <property type="protein sequence ID" value="KAF8487240.1"/>
    <property type="molecule type" value="Genomic_DNA"/>
</dbReference>
<protein>
    <submittedName>
        <fullName evidence="1">Uncharacterized protein</fullName>
    </submittedName>
</protein>
<reference evidence="1" key="2">
    <citation type="journal article" date="2020" name="Nat. Commun.">
        <title>Large-scale genome sequencing of mycorrhizal fungi provides insights into the early evolution of symbiotic traits.</title>
        <authorList>
            <person name="Miyauchi S."/>
            <person name="Kiss E."/>
            <person name="Kuo A."/>
            <person name="Drula E."/>
            <person name="Kohler A."/>
            <person name="Sanchez-Garcia M."/>
            <person name="Morin E."/>
            <person name="Andreopoulos B."/>
            <person name="Barry K.W."/>
            <person name="Bonito G."/>
            <person name="Buee M."/>
            <person name="Carver A."/>
            <person name="Chen C."/>
            <person name="Cichocki N."/>
            <person name="Clum A."/>
            <person name="Culley D."/>
            <person name="Crous P.W."/>
            <person name="Fauchery L."/>
            <person name="Girlanda M."/>
            <person name="Hayes R.D."/>
            <person name="Keri Z."/>
            <person name="LaButti K."/>
            <person name="Lipzen A."/>
            <person name="Lombard V."/>
            <person name="Magnuson J."/>
            <person name="Maillard F."/>
            <person name="Murat C."/>
            <person name="Nolan M."/>
            <person name="Ohm R.A."/>
            <person name="Pangilinan J."/>
            <person name="Pereira M.F."/>
            <person name="Perotto S."/>
            <person name="Peter M."/>
            <person name="Pfister S."/>
            <person name="Riley R."/>
            <person name="Sitrit Y."/>
            <person name="Stielow J.B."/>
            <person name="Szollosi G."/>
            <person name="Zifcakova L."/>
            <person name="Stursova M."/>
            <person name="Spatafora J.W."/>
            <person name="Tedersoo L."/>
            <person name="Vaario L.M."/>
            <person name="Yamada A."/>
            <person name="Yan M."/>
            <person name="Wang P."/>
            <person name="Xu J."/>
            <person name="Bruns T."/>
            <person name="Baldrian P."/>
            <person name="Vilgalys R."/>
            <person name="Dunand C."/>
            <person name="Henrissat B."/>
            <person name="Grigoriev I.V."/>
            <person name="Hibbett D."/>
            <person name="Nagy L.G."/>
            <person name="Martin F.M."/>
        </authorList>
    </citation>
    <scope>NUCLEOTIDE SEQUENCE</scope>
    <source>
        <strain evidence="1">Prilba</strain>
    </source>
</reference>
<accession>A0A9P5N5T1</accession>
<evidence type="ECO:0000313" key="1">
    <source>
        <dbReference type="EMBL" id="KAF8487240.1"/>
    </source>
</evidence>
<sequence>MERQLWRLEDLRGGDAFGFTLELYFLTLRQILSTFTSSPREIDISFYIRAFNAITFDWKKVKGSLGTLQIILNIVCDIAIRDRGIFSNCKYPDYINKELLELLGNMVEGQEGKAKEYIEAATKELLNAGWRTDNEDFLKSVLVTTQEHVALSDSP</sequence>
<name>A0A9P5N5T1_9AGAM</name>
<gene>
    <name evidence="1" type="ORF">DFH94DRAFT_704285</name>
</gene>
<reference evidence="1" key="1">
    <citation type="submission" date="2019-10" db="EMBL/GenBank/DDBJ databases">
        <authorList>
            <consortium name="DOE Joint Genome Institute"/>
            <person name="Kuo A."/>
            <person name="Miyauchi S."/>
            <person name="Kiss E."/>
            <person name="Drula E."/>
            <person name="Kohler A."/>
            <person name="Sanchez-Garcia M."/>
            <person name="Andreopoulos B."/>
            <person name="Barry K.W."/>
            <person name="Bonito G."/>
            <person name="Buee M."/>
            <person name="Carver A."/>
            <person name="Chen C."/>
            <person name="Cichocki N."/>
            <person name="Clum A."/>
            <person name="Culley D."/>
            <person name="Crous P.W."/>
            <person name="Fauchery L."/>
            <person name="Girlanda M."/>
            <person name="Hayes R."/>
            <person name="Keri Z."/>
            <person name="LaButti K."/>
            <person name="Lipzen A."/>
            <person name="Lombard V."/>
            <person name="Magnuson J."/>
            <person name="Maillard F."/>
            <person name="Morin E."/>
            <person name="Murat C."/>
            <person name="Nolan M."/>
            <person name="Ohm R."/>
            <person name="Pangilinan J."/>
            <person name="Pereira M."/>
            <person name="Perotto S."/>
            <person name="Peter M."/>
            <person name="Riley R."/>
            <person name="Sitrit Y."/>
            <person name="Stielow B."/>
            <person name="Szollosi G."/>
            <person name="Zifcakova L."/>
            <person name="Stursova M."/>
            <person name="Spatafora J.W."/>
            <person name="Tedersoo L."/>
            <person name="Vaario L.-M."/>
            <person name="Yamada A."/>
            <person name="Yan M."/>
            <person name="Wang P."/>
            <person name="Xu J."/>
            <person name="Bruns T."/>
            <person name="Baldrian P."/>
            <person name="Vilgalys R."/>
            <person name="Henrissat B."/>
            <person name="Grigoriev I.V."/>
            <person name="Hibbett D."/>
            <person name="Nagy L.G."/>
            <person name="Martin F.M."/>
        </authorList>
    </citation>
    <scope>NUCLEOTIDE SEQUENCE</scope>
    <source>
        <strain evidence="1">Prilba</strain>
    </source>
</reference>
<evidence type="ECO:0000313" key="2">
    <source>
        <dbReference type="Proteomes" id="UP000759537"/>
    </source>
</evidence>
<comment type="caution">
    <text evidence="1">The sequence shown here is derived from an EMBL/GenBank/DDBJ whole genome shotgun (WGS) entry which is preliminary data.</text>
</comment>
<proteinExistence type="predicted"/>